<dbReference type="GO" id="GO:0016887">
    <property type="term" value="F:ATP hydrolysis activity"/>
    <property type="evidence" value="ECO:0007669"/>
    <property type="project" value="TreeGrafter"/>
</dbReference>
<dbReference type="InterPro" id="IPR027640">
    <property type="entry name" value="Kinesin-like_fam"/>
</dbReference>
<proteinExistence type="inferred from homology"/>
<dbReference type="GO" id="GO:0005874">
    <property type="term" value="C:microtubule"/>
    <property type="evidence" value="ECO:0007669"/>
    <property type="project" value="TreeGrafter"/>
</dbReference>
<protein>
    <submittedName>
        <fullName evidence="4">Kinesin-ii motor protein</fullName>
    </submittedName>
</protein>
<feature type="domain" description="Kinesin motor" evidence="3">
    <location>
        <begin position="11"/>
        <end position="182"/>
    </location>
</feature>
<keyword evidence="1 2" id="KW-0505">Motor protein</keyword>
<accession>A0A061RHP7</accession>
<sequence>MVVEESRSASRPVVVARLRPRWQKEKDERLPLLASVDAKASTVYIKSDEESPPKAVKVTHALDERAEQDDVWAVFSPCIDELLDRINISLFAYGETGSGKTYTMSYLTSRFICEVLRRKQEYDSFEVVLSMVEIDNERIYDLLGSDRKNLTILNYEVKGSKWAEVRSEAECKALLQECWRRR</sequence>
<dbReference type="GO" id="GO:0005871">
    <property type="term" value="C:kinesin complex"/>
    <property type="evidence" value="ECO:0007669"/>
    <property type="project" value="TreeGrafter"/>
</dbReference>
<feature type="non-terminal residue" evidence="4">
    <location>
        <position position="182"/>
    </location>
</feature>
<dbReference type="GO" id="GO:0003777">
    <property type="term" value="F:microtubule motor activity"/>
    <property type="evidence" value="ECO:0007669"/>
    <property type="project" value="InterPro"/>
</dbReference>
<dbReference type="PROSITE" id="PS50067">
    <property type="entry name" value="KINESIN_MOTOR_2"/>
    <property type="match status" value="1"/>
</dbReference>
<feature type="binding site" evidence="2">
    <location>
        <begin position="94"/>
        <end position="101"/>
    </location>
    <ligand>
        <name>ATP</name>
        <dbReference type="ChEBI" id="CHEBI:30616"/>
    </ligand>
</feature>
<dbReference type="InterPro" id="IPR036961">
    <property type="entry name" value="Kinesin_motor_dom_sf"/>
</dbReference>
<dbReference type="GO" id="GO:0008017">
    <property type="term" value="F:microtubule binding"/>
    <property type="evidence" value="ECO:0007669"/>
    <property type="project" value="InterPro"/>
</dbReference>
<dbReference type="Pfam" id="PF00225">
    <property type="entry name" value="Kinesin"/>
    <property type="match status" value="1"/>
</dbReference>
<evidence type="ECO:0000313" key="4">
    <source>
        <dbReference type="EMBL" id="JAC70299.1"/>
    </source>
</evidence>
<dbReference type="SMART" id="SM00129">
    <property type="entry name" value="KISc"/>
    <property type="match status" value="1"/>
</dbReference>
<dbReference type="GO" id="GO:0007018">
    <property type="term" value="P:microtubule-based movement"/>
    <property type="evidence" value="ECO:0007669"/>
    <property type="project" value="InterPro"/>
</dbReference>
<evidence type="ECO:0000259" key="3">
    <source>
        <dbReference type="PROSITE" id="PS50067"/>
    </source>
</evidence>
<organism evidence="4">
    <name type="scientific">Tetraselmis sp. GSL018</name>
    <dbReference type="NCBI Taxonomy" id="582737"/>
    <lineage>
        <taxon>Eukaryota</taxon>
        <taxon>Viridiplantae</taxon>
        <taxon>Chlorophyta</taxon>
        <taxon>core chlorophytes</taxon>
        <taxon>Chlorodendrophyceae</taxon>
        <taxon>Chlorodendrales</taxon>
        <taxon>Chlorodendraceae</taxon>
        <taxon>Tetraselmis</taxon>
    </lineage>
</organism>
<evidence type="ECO:0000256" key="2">
    <source>
        <dbReference type="PROSITE-ProRule" id="PRU00283"/>
    </source>
</evidence>
<dbReference type="AlphaFoldDB" id="A0A061RHP7"/>
<keyword evidence="2" id="KW-0067">ATP-binding</keyword>
<keyword evidence="2" id="KW-0547">Nucleotide-binding</keyword>
<comment type="similarity">
    <text evidence="2">Belongs to the TRAFAC class myosin-kinesin ATPase superfamily. Kinesin family.</text>
</comment>
<dbReference type="InterPro" id="IPR027417">
    <property type="entry name" value="P-loop_NTPase"/>
</dbReference>
<dbReference type="SUPFAM" id="SSF52540">
    <property type="entry name" value="P-loop containing nucleoside triphosphate hydrolases"/>
    <property type="match status" value="1"/>
</dbReference>
<dbReference type="Gene3D" id="3.40.850.10">
    <property type="entry name" value="Kinesin motor domain"/>
    <property type="match status" value="1"/>
</dbReference>
<reference evidence="4" key="1">
    <citation type="submission" date="2014-05" db="EMBL/GenBank/DDBJ databases">
        <title>The transcriptome of the halophilic microalga Tetraselmis sp. GSL018 isolated from the Great Salt Lake, Utah.</title>
        <authorList>
            <person name="Jinkerson R.E."/>
            <person name="D'Adamo S."/>
            <person name="Posewitz M.C."/>
        </authorList>
    </citation>
    <scope>NUCLEOTIDE SEQUENCE</scope>
    <source>
        <strain evidence="4">GSL018</strain>
    </source>
</reference>
<dbReference type="PANTHER" id="PTHR24115">
    <property type="entry name" value="KINESIN-RELATED"/>
    <property type="match status" value="1"/>
</dbReference>
<gene>
    <name evidence="4" type="ORF">TSPGSL018_4457</name>
</gene>
<dbReference type="EMBL" id="GBEZ01015903">
    <property type="protein sequence ID" value="JAC70299.1"/>
    <property type="molecule type" value="Transcribed_RNA"/>
</dbReference>
<dbReference type="InterPro" id="IPR001752">
    <property type="entry name" value="Kinesin_motor_dom"/>
</dbReference>
<name>A0A061RHP7_9CHLO</name>
<evidence type="ECO:0000256" key="1">
    <source>
        <dbReference type="ARBA" id="ARBA00023175"/>
    </source>
</evidence>
<dbReference type="GO" id="GO:0005524">
    <property type="term" value="F:ATP binding"/>
    <property type="evidence" value="ECO:0007669"/>
    <property type="project" value="UniProtKB-UniRule"/>
</dbReference>